<name>A0A4Z2DUX6_SCHJA</name>
<dbReference type="PANTHER" id="PTHR46497:SF1">
    <property type="entry name" value="THIOREDOXIN DOMAIN-CONTAINING PROTEIN 11"/>
    <property type="match status" value="1"/>
</dbReference>
<sequence>MLTLSSFSSARLECGYQSFRNVHSKWINPEISECFVDACLFSGQLGSESNVHDLANSSYVAEYTSSNTILGMLLYANWDADSNNAKSILEAIQNIIPYNIFAVNCGLSSSLCAQTYSVRHFPLLNIHISATSTFHYSGPFTISHLLKLFSYITFPLKTVNNLDDLHLLVLCYKVVALGSFNFQLTQNMSDFGSFHQMSVTSKYHEIPLQINKDIAFSVSTFPYLYRSNFTDEERHLTLILSCGNISNLYVEHLDERDSHVLTKRLLDSPKHSTATCFDPEDLTPLSNRRSNLWINVLRKSPILMLIGPHMSLAEPMDLPLYLLKVLRLSYIPYENCHTFVANPPLSNFSWNFTMRNSLKILNKGAVLAAHRRCKLAANCPKWWRFISPYIGISNESICELRQDRSKYIVNHDSLPSLLEGRKLNSTASKILWLLKNQTVSNERNSFVIITQ</sequence>
<organism evidence="1 2">
    <name type="scientific">Schistosoma japonicum</name>
    <name type="common">Blood fluke</name>
    <dbReference type="NCBI Taxonomy" id="6182"/>
    <lineage>
        <taxon>Eukaryota</taxon>
        <taxon>Metazoa</taxon>
        <taxon>Spiralia</taxon>
        <taxon>Lophotrochozoa</taxon>
        <taxon>Platyhelminthes</taxon>
        <taxon>Trematoda</taxon>
        <taxon>Digenea</taxon>
        <taxon>Strigeidida</taxon>
        <taxon>Schistosomatoidea</taxon>
        <taxon>Schistosomatidae</taxon>
        <taxon>Schistosoma</taxon>
    </lineage>
</organism>
<dbReference type="STRING" id="6182.A0A4Z2DUX6"/>
<keyword evidence="2" id="KW-1185">Reference proteome</keyword>
<gene>
    <name evidence="1" type="ORF">EWB00_004189</name>
</gene>
<dbReference type="AlphaFoldDB" id="A0A4Z2DUX6"/>
<dbReference type="InterPro" id="IPR052792">
    <property type="entry name" value="Thioredoxin_dom-contain_11"/>
</dbReference>
<protein>
    <submittedName>
        <fullName evidence="1">Uncharacterized protein</fullName>
    </submittedName>
</protein>
<dbReference type="EMBL" id="SKCS01000028">
    <property type="protein sequence ID" value="TNN20351.1"/>
    <property type="molecule type" value="Genomic_DNA"/>
</dbReference>
<dbReference type="OrthoDB" id="1910803at2759"/>
<dbReference type="PANTHER" id="PTHR46497">
    <property type="entry name" value="THIOREDOXIN DOMAIN-CONTAINING PROTEIN 11"/>
    <property type="match status" value="1"/>
</dbReference>
<accession>A0A4Z2DUX6</accession>
<dbReference type="Proteomes" id="UP000311919">
    <property type="component" value="Unassembled WGS sequence"/>
</dbReference>
<evidence type="ECO:0000313" key="1">
    <source>
        <dbReference type="EMBL" id="TNN20351.1"/>
    </source>
</evidence>
<reference evidence="1 2" key="1">
    <citation type="submission" date="2019-03" db="EMBL/GenBank/DDBJ databases">
        <title>An improved genome assembly of the fluke Schistosoma japonicum.</title>
        <authorList>
            <person name="Hu W."/>
            <person name="Luo F."/>
            <person name="Yin M."/>
            <person name="Mo X."/>
            <person name="Sun C."/>
            <person name="Wu Q."/>
            <person name="Zhu B."/>
            <person name="Xiang M."/>
            <person name="Wang J."/>
            <person name="Wang Y."/>
            <person name="Zhang T."/>
            <person name="Xu B."/>
            <person name="Zheng H."/>
            <person name="Feng Z."/>
        </authorList>
    </citation>
    <scope>NUCLEOTIDE SEQUENCE [LARGE SCALE GENOMIC DNA]</scope>
    <source>
        <strain evidence="1">HuSjv2</strain>
        <tissue evidence="1">Worms</tissue>
    </source>
</reference>
<evidence type="ECO:0000313" key="2">
    <source>
        <dbReference type="Proteomes" id="UP000311919"/>
    </source>
</evidence>
<comment type="caution">
    <text evidence="1">The sequence shown here is derived from an EMBL/GenBank/DDBJ whole genome shotgun (WGS) entry which is preliminary data.</text>
</comment>
<proteinExistence type="predicted"/>